<evidence type="ECO:0000256" key="5">
    <source>
        <dbReference type="ARBA" id="ARBA00022801"/>
    </source>
</evidence>
<proteinExistence type="inferred from homology"/>
<protein>
    <recommendedName>
        <fullName evidence="7">Endoribonuclease YbeY</fullName>
        <ecNumber evidence="7">3.1.-.-</ecNumber>
    </recommendedName>
</protein>
<dbReference type="PANTHER" id="PTHR46986:SF1">
    <property type="entry name" value="ENDORIBONUCLEASE YBEY, CHLOROPLASTIC"/>
    <property type="match status" value="1"/>
</dbReference>
<dbReference type="PROSITE" id="PS01306">
    <property type="entry name" value="UPF0054"/>
    <property type="match status" value="1"/>
</dbReference>
<dbReference type="OrthoDB" id="9807740at2"/>
<dbReference type="Proteomes" id="UP000225972">
    <property type="component" value="Unassembled WGS sequence"/>
</dbReference>
<keyword evidence="2 7" id="KW-0540">Nuclease</keyword>
<dbReference type="InterPro" id="IPR023091">
    <property type="entry name" value="MetalPrtase_cat_dom_sf_prd"/>
</dbReference>
<evidence type="ECO:0000256" key="1">
    <source>
        <dbReference type="ARBA" id="ARBA00010875"/>
    </source>
</evidence>
<comment type="subcellular location">
    <subcellularLocation>
        <location evidence="7">Cytoplasm</location>
    </subcellularLocation>
</comment>
<keyword evidence="7" id="KW-0690">Ribosome biogenesis</keyword>
<dbReference type="EC" id="3.1.-.-" evidence="7"/>
<keyword evidence="7" id="KW-0698">rRNA processing</keyword>
<reference evidence="9" key="1">
    <citation type="submission" date="2017-05" db="EMBL/GenBank/DDBJ databases">
        <authorList>
            <person name="Rodrigo-Torres L."/>
            <person name="Arahal R. D."/>
            <person name="Lucena T."/>
        </authorList>
    </citation>
    <scope>NUCLEOTIDE SEQUENCE [LARGE SCALE GENOMIC DNA]</scope>
    <source>
        <strain evidence="9">CECT 8649</strain>
    </source>
</reference>
<dbReference type="Pfam" id="PF02130">
    <property type="entry name" value="YbeY"/>
    <property type="match status" value="1"/>
</dbReference>
<evidence type="ECO:0000256" key="2">
    <source>
        <dbReference type="ARBA" id="ARBA00022722"/>
    </source>
</evidence>
<keyword evidence="9" id="KW-1185">Reference proteome</keyword>
<dbReference type="HAMAP" id="MF_00009">
    <property type="entry name" value="Endoribonucl_YbeY"/>
    <property type="match status" value="1"/>
</dbReference>
<gene>
    <name evidence="7 8" type="primary">ybeY</name>
    <name evidence="8" type="ORF">TRP8649_04307</name>
</gene>
<name>A0A238JK57_9RHOB</name>
<keyword evidence="7" id="KW-0963">Cytoplasm</keyword>
<dbReference type="RefSeq" id="WP_099248980.1">
    <property type="nucleotide sequence ID" value="NZ_FXXP01000003.1"/>
</dbReference>
<dbReference type="GO" id="GO:0004222">
    <property type="term" value="F:metalloendopeptidase activity"/>
    <property type="evidence" value="ECO:0007669"/>
    <property type="project" value="InterPro"/>
</dbReference>
<keyword evidence="6 7" id="KW-0862">Zinc</keyword>
<keyword evidence="3 7" id="KW-0479">Metal-binding</keyword>
<dbReference type="Gene3D" id="3.40.390.30">
    <property type="entry name" value="Metalloproteases ('zincins'), catalytic domain"/>
    <property type="match status" value="1"/>
</dbReference>
<evidence type="ECO:0000256" key="6">
    <source>
        <dbReference type="ARBA" id="ARBA00022833"/>
    </source>
</evidence>
<accession>A0A238JK57</accession>
<dbReference type="GO" id="GO:0005737">
    <property type="term" value="C:cytoplasm"/>
    <property type="evidence" value="ECO:0007669"/>
    <property type="project" value="UniProtKB-SubCell"/>
</dbReference>
<dbReference type="InterPro" id="IPR002036">
    <property type="entry name" value="YbeY"/>
</dbReference>
<feature type="binding site" evidence="7">
    <location>
        <position position="133"/>
    </location>
    <ligand>
        <name>Zn(2+)</name>
        <dbReference type="ChEBI" id="CHEBI:29105"/>
        <note>catalytic</note>
    </ligand>
</feature>
<dbReference type="PANTHER" id="PTHR46986">
    <property type="entry name" value="ENDORIBONUCLEASE YBEY, CHLOROPLASTIC"/>
    <property type="match status" value="1"/>
</dbReference>
<sequence>MLTDTVIEDSRWQAFNLEPLADQAATVTLRHLDLDPEAHEIVLMGCDDARITTLNGDFRDKPRATNVLSWPFEDLSAETPGGKPLEPEAEELGDIAIAYETCQREAAEQGKPMADHVTHLIVHGVLHLLGYDHIRDEDATLMEQLEVEILGKLGLPDPYREDTGPNGL</sequence>
<dbReference type="InterPro" id="IPR020549">
    <property type="entry name" value="YbeY_CS"/>
</dbReference>
<dbReference type="NCBIfam" id="TIGR00043">
    <property type="entry name" value="rRNA maturation RNase YbeY"/>
    <property type="match status" value="1"/>
</dbReference>
<comment type="cofactor">
    <cofactor evidence="7">
        <name>Zn(2+)</name>
        <dbReference type="ChEBI" id="CHEBI:29105"/>
    </cofactor>
    <text evidence="7">Binds 1 zinc ion.</text>
</comment>
<dbReference type="GO" id="GO:0004521">
    <property type="term" value="F:RNA endonuclease activity"/>
    <property type="evidence" value="ECO:0007669"/>
    <property type="project" value="UniProtKB-UniRule"/>
</dbReference>
<evidence type="ECO:0000256" key="7">
    <source>
        <dbReference type="HAMAP-Rule" id="MF_00009"/>
    </source>
</evidence>
<organism evidence="8 9">
    <name type="scientific">Pelagimonas phthalicica</name>
    <dbReference type="NCBI Taxonomy" id="1037362"/>
    <lineage>
        <taxon>Bacteria</taxon>
        <taxon>Pseudomonadati</taxon>
        <taxon>Pseudomonadota</taxon>
        <taxon>Alphaproteobacteria</taxon>
        <taxon>Rhodobacterales</taxon>
        <taxon>Roseobacteraceae</taxon>
        <taxon>Pelagimonas</taxon>
    </lineage>
</organism>
<evidence type="ECO:0000256" key="4">
    <source>
        <dbReference type="ARBA" id="ARBA00022759"/>
    </source>
</evidence>
<evidence type="ECO:0000313" key="9">
    <source>
        <dbReference type="Proteomes" id="UP000225972"/>
    </source>
</evidence>
<dbReference type="EMBL" id="FXXP01000003">
    <property type="protein sequence ID" value="SMX30166.1"/>
    <property type="molecule type" value="Genomic_DNA"/>
</dbReference>
<evidence type="ECO:0000313" key="8">
    <source>
        <dbReference type="EMBL" id="SMX30166.1"/>
    </source>
</evidence>
<keyword evidence="5 7" id="KW-0378">Hydrolase</keyword>
<dbReference type="GO" id="GO:0008270">
    <property type="term" value="F:zinc ion binding"/>
    <property type="evidence" value="ECO:0007669"/>
    <property type="project" value="UniProtKB-UniRule"/>
</dbReference>
<keyword evidence="4 7" id="KW-0255">Endonuclease</keyword>
<evidence type="ECO:0000256" key="3">
    <source>
        <dbReference type="ARBA" id="ARBA00022723"/>
    </source>
</evidence>
<feature type="binding site" evidence="7">
    <location>
        <position position="127"/>
    </location>
    <ligand>
        <name>Zn(2+)</name>
        <dbReference type="ChEBI" id="CHEBI:29105"/>
        <note>catalytic</note>
    </ligand>
</feature>
<feature type="binding site" evidence="7">
    <location>
        <position position="123"/>
    </location>
    <ligand>
        <name>Zn(2+)</name>
        <dbReference type="ChEBI" id="CHEBI:29105"/>
        <note>catalytic</note>
    </ligand>
</feature>
<comment type="function">
    <text evidence="7">Single strand-specific metallo-endoribonuclease involved in late-stage 70S ribosome quality control and in maturation of the 3' terminus of the 16S rRNA.</text>
</comment>
<dbReference type="GO" id="GO:0006364">
    <property type="term" value="P:rRNA processing"/>
    <property type="evidence" value="ECO:0007669"/>
    <property type="project" value="UniProtKB-UniRule"/>
</dbReference>
<dbReference type="AlphaFoldDB" id="A0A238JK57"/>
<comment type="similarity">
    <text evidence="1 7">Belongs to the endoribonuclease YbeY family.</text>
</comment>
<dbReference type="SUPFAM" id="SSF55486">
    <property type="entry name" value="Metalloproteases ('zincins'), catalytic domain"/>
    <property type="match status" value="1"/>
</dbReference>